<gene>
    <name evidence="7" type="primary">fabF</name>
    <name evidence="7" type="ORF">GCM10007964_50020</name>
</gene>
<comment type="caution">
    <text evidence="7">The sequence shown here is derived from an EMBL/GenBank/DDBJ whole genome shotgun (WGS) entry which is preliminary data.</text>
</comment>
<dbReference type="InterPro" id="IPR014030">
    <property type="entry name" value="Ketoacyl_synth_N"/>
</dbReference>
<dbReference type="PANTHER" id="PTHR11712:SF336">
    <property type="entry name" value="3-OXOACYL-[ACYL-CARRIER-PROTEIN] SYNTHASE, MITOCHONDRIAL"/>
    <property type="match status" value="1"/>
</dbReference>
<feature type="compositionally biased region" description="Basic residues" evidence="5">
    <location>
        <begin position="9"/>
        <end position="29"/>
    </location>
</feature>
<dbReference type="Pfam" id="PF02801">
    <property type="entry name" value="Ketoacyl-synt_C"/>
    <property type="match status" value="1"/>
</dbReference>
<dbReference type="InterPro" id="IPR016039">
    <property type="entry name" value="Thiolase-like"/>
</dbReference>
<dbReference type="InterPro" id="IPR020841">
    <property type="entry name" value="PKS_Beta-ketoAc_synthase_dom"/>
</dbReference>
<evidence type="ECO:0000256" key="1">
    <source>
        <dbReference type="ARBA" id="ARBA00008467"/>
    </source>
</evidence>
<keyword evidence="8" id="KW-1185">Reference proteome</keyword>
<evidence type="ECO:0000259" key="6">
    <source>
        <dbReference type="PROSITE" id="PS52004"/>
    </source>
</evidence>
<dbReference type="GO" id="GO:0005829">
    <property type="term" value="C:cytosol"/>
    <property type="evidence" value="ECO:0007669"/>
    <property type="project" value="TreeGrafter"/>
</dbReference>
<reference evidence="7" key="2">
    <citation type="submission" date="2020-09" db="EMBL/GenBank/DDBJ databases">
        <authorList>
            <person name="Sun Q."/>
            <person name="Ohkuma M."/>
        </authorList>
    </citation>
    <scope>NUCLEOTIDE SEQUENCE</scope>
    <source>
        <strain evidence="7">JCM 13064</strain>
    </source>
</reference>
<dbReference type="EMBL" id="BMNT01000029">
    <property type="protein sequence ID" value="GGL01887.1"/>
    <property type="molecule type" value="Genomic_DNA"/>
</dbReference>
<comment type="similarity">
    <text evidence="1 4">Belongs to the thiolase-like superfamily. Beta-ketoacyl-ACP synthases family.</text>
</comment>
<dbReference type="GO" id="GO:0004315">
    <property type="term" value="F:3-oxoacyl-[acyl-carrier-protein] synthase activity"/>
    <property type="evidence" value="ECO:0007669"/>
    <property type="project" value="InterPro"/>
</dbReference>
<sequence>MSQTGTRTAPRRHTRTRPARTATRRTRNQRRVVITGLGVTAPGGIGTPAFWDLISAGRTATRTISLFDATGFRSQIAAECDFDPAARGLSPQEARRMDRAAQLGVVSAREALTDSGLTTTIPPERLGVSIGSAVGCTMGLEEEYVVLSDGGRTWLVDPAYGVPQLYGYMVPSTIATEVAWAGGAEGPVALISTGCTAGLDAVGHGYQLVKEGSADAVLAGATDAPISPITVACFDAIKATSPSNDDPAHASRPFDLDRNGFVLGEGSAVMVLEERQAALRRGARIHAEIVGFASRSNAYHMTGLKPDGREMAEAIRAALGQARLDPGDIDYINAHGSGTRQNDRHETAAFKDALGHHAYQAPVSSIKSMIGHSLGAIGSIEIAACVLAITHNLVPPTANLHTADPECDLDYVPLTAREQPVDVVLSVGSGFGGFQTAMLLARDPGDTGRGGHHD</sequence>
<dbReference type="RefSeq" id="WP_189165477.1">
    <property type="nucleotide sequence ID" value="NZ_BMNT01000029.1"/>
</dbReference>
<dbReference type="PANTHER" id="PTHR11712">
    <property type="entry name" value="POLYKETIDE SYNTHASE-RELATED"/>
    <property type="match status" value="1"/>
</dbReference>
<dbReference type="SUPFAM" id="SSF53901">
    <property type="entry name" value="Thiolase-like"/>
    <property type="match status" value="2"/>
</dbReference>
<keyword evidence="3" id="KW-0012">Acyltransferase</keyword>
<dbReference type="NCBIfam" id="NF005589">
    <property type="entry name" value="PRK07314.1"/>
    <property type="match status" value="1"/>
</dbReference>
<evidence type="ECO:0000256" key="3">
    <source>
        <dbReference type="ARBA" id="ARBA00023315"/>
    </source>
</evidence>
<dbReference type="InterPro" id="IPR014031">
    <property type="entry name" value="Ketoacyl_synth_C"/>
</dbReference>
<dbReference type="Proteomes" id="UP000645217">
    <property type="component" value="Unassembled WGS sequence"/>
</dbReference>
<evidence type="ECO:0000256" key="4">
    <source>
        <dbReference type="RuleBase" id="RU003694"/>
    </source>
</evidence>
<dbReference type="InterPro" id="IPR000794">
    <property type="entry name" value="Beta-ketoacyl_synthase"/>
</dbReference>
<feature type="domain" description="Ketosynthase family 3 (KS3)" evidence="6">
    <location>
        <begin position="29"/>
        <end position="442"/>
    </location>
</feature>
<evidence type="ECO:0000313" key="7">
    <source>
        <dbReference type="EMBL" id="GGL01887.1"/>
    </source>
</evidence>
<name>A0A917VPN7_9ACTN</name>
<evidence type="ECO:0000256" key="2">
    <source>
        <dbReference type="ARBA" id="ARBA00022679"/>
    </source>
</evidence>
<proteinExistence type="inferred from homology"/>
<dbReference type="Pfam" id="PF00109">
    <property type="entry name" value="ketoacyl-synt"/>
    <property type="match status" value="1"/>
</dbReference>
<feature type="region of interest" description="Disordered" evidence="5">
    <location>
        <begin position="1"/>
        <end position="29"/>
    </location>
</feature>
<evidence type="ECO:0000256" key="5">
    <source>
        <dbReference type="SAM" id="MobiDB-lite"/>
    </source>
</evidence>
<dbReference type="AlphaFoldDB" id="A0A917VPN7"/>
<dbReference type="SMART" id="SM00825">
    <property type="entry name" value="PKS_KS"/>
    <property type="match status" value="1"/>
</dbReference>
<dbReference type="InterPro" id="IPR018201">
    <property type="entry name" value="Ketoacyl_synth_AS"/>
</dbReference>
<evidence type="ECO:0000313" key="8">
    <source>
        <dbReference type="Proteomes" id="UP000645217"/>
    </source>
</evidence>
<dbReference type="PROSITE" id="PS52004">
    <property type="entry name" value="KS3_2"/>
    <property type="match status" value="1"/>
</dbReference>
<organism evidence="7 8">
    <name type="scientific">Sphaerisporangium melleum</name>
    <dbReference type="NCBI Taxonomy" id="321316"/>
    <lineage>
        <taxon>Bacteria</taxon>
        <taxon>Bacillati</taxon>
        <taxon>Actinomycetota</taxon>
        <taxon>Actinomycetes</taxon>
        <taxon>Streptosporangiales</taxon>
        <taxon>Streptosporangiaceae</taxon>
        <taxon>Sphaerisporangium</taxon>
    </lineage>
</organism>
<dbReference type="GO" id="GO:0030497">
    <property type="term" value="P:fatty acid elongation"/>
    <property type="evidence" value="ECO:0007669"/>
    <property type="project" value="UniProtKB-ARBA"/>
</dbReference>
<reference evidence="7" key="1">
    <citation type="journal article" date="2014" name="Int. J. Syst. Evol. Microbiol.">
        <title>Complete genome sequence of Corynebacterium casei LMG S-19264T (=DSM 44701T), isolated from a smear-ripened cheese.</title>
        <authorList>
            <consortium name="US DOE Joint Genome Institute (JGI-PGF)"/>
            <person name="Walter F."/>
            <person name="Albersmeier A."/>
            <person name="Kalinowski J."/>
            <person name="Ruckert C."/>
        </authorList>
    </citation>
    <scope>NUCLEOTIDE SEQUENCE</scope>
    <source>
        <strain evidence="7">JCM 13064</strain>
    </source>
</reference>
<protein>
    <submittedName>
        <fullName evidence="7">Beta-ACP synthase</fullName>
    </submittedName>
</protein>
<dbReference type="FunFam" id="3.40.47.10:FF:000018">
    <property type="entry name" value="3-oxoacyl-[acyl-carrier-protein] synthase 2"/>
    <property type="match status" value="1"/>
</dbReference>
<dbReference type="CDD" id="cd00834">
    <property type="entry name" value="KAS_I_II"/>
    <property type="match status" value="1"/>
</dbReference>
<accession>A0A917VPN7</accession>
<keyword evidence="2 4" id="KW-0808">Transferase</keyword>
<dbReference type="FunFam" id="3.40.47.10:FF:000029">
    <property type="entry name" value="3-oxoacyl-[acyl-carrier-protein] synthase 1"/>
    <property type="match status" value="1"/>
</dbReference>
<dbReference type="Gene3D" id="3.40.47.10">
    <property type="match status" value="2"/>
</dbReference>
<dbReference type="PROSITE" id="PS00606">
    <property type="entry name" value="KS3_1"/>
    <property type="match status" value="1"/>
</dbReference>